<evidence type="ECO:0000313" key="2">
    <source>
        <dbReference type="EMBL" id="KAI5431317.1"/>
    </source>
</evidence>
<dbReference type="Proteomes" id="UP001058974">
    <property type="component" value="Chromosome 3"/>
</dbReference>
<dbReference type="EMBL" id="JAMSHJ010000003">
    <property type="protein sequence ID" value="KAI5431317.1"/>
    <property type="molecule type" value="Genomic_DNA"/>
</dbReference>
<dbReference type="AlphaFoldDB" id="A0A9D5B0S5"/>
<feature type="compositionally biased region" description="Polar residues" evidence="1">
    <location>
        <begin position="33"/>
        <end position="47"/>
    </location>
</feature>
<gene>
    <name evidence="2" type="ORF">KIW84_035479</name>
</gene>
<evidence type="ECO:0000256" key="1">
    <source>
        <dbReference type="SAM" id="MobiDB-lite"/>
    </source>
</evidence>
<comment type="caution">
    <text evidence="2">The sequence shown here is derived from an EMBL/GenBank/DDBJ whole genome shotgun (WGS) entry which is preliminary data.</text>
</comment>
<accession>A0A9D5B0S5</accession>
<keyword evidence="3" id="KW-1185">Reference proteome</keyword>
<feature type="region of interest" description="Disordered" evidence="1">
    <location>
        <begin position="25"/>
        <end position="82"/>
    </location>
</feature>
<dbReference type="Gramene" id="Psat03G0547900-T1">
    <property type="protein sequence ID" value="KAI5431317.1"/>
    <property type="gene ID" value="KIW84_035479"/>
</dbReference>
<name>A0A9D5B0S5_PEA</name>
<proteinExistence type="predicted"/>
<sequence length="150" mass="16899">MNFDESKFWPWSDDNIEQKVQVDFDGEGEKSEQPSQITFTDSPNSDVSADCETEETNRRTQRNRRRPAWMSDFKRSGVNQGTVKDEFSRGSLALTSLPDTPSASFLTTSFVSQLDPNWHKNSTPDFLTKSNHASGKSLAILNGHDIVLEP</sequence>
<protein>
    <submittedName>
        <fullName evidence="2">Uncharacterized protein</fullName>
    </submittedName>
</protein>
<organism evidence="2 3">
    <name type="scientific">Pisum sativum</name>
    <name type="common">Garden pea</name>
    <name type="synonym">Lathyrus oleraceus</name>
    <dbReference type="NCBI Taxonomy" id="3888"/>
    <lineage>
        <taxon>Eukaryota</taxon>
        <taxon>Viridiplantae</taxon>
        <taxon>Streptophyta</taxon>
        <taxon>Embryophyta</taxon>
        <taxon>Tracheophyta</taxon>
        <taxon>Spermatophyta</taxon>
        <taxon>Magnoliopsida</taxon>
        <taxon>eudicotyledons</taxon>
        <taxon>Gunneridae</taxon>
        <taxon>Pentapetalae</taxon>
        <taxon>rosids</taxon>
        <taxon>fabids</taxon>
        <taxon>Fabales</taxon>
        <taxon>Fabaceae</taxon>
        <taxon>Papilionoideae</taxon>
        <taxon>50 kb inversion clade</taxon>
        <taxon>NPAAA clade</taxon>
        <taxon>Hologalegina</taxon>
        <taxon>IRL clade</taxon>
        <taxon>Fabeae</taxon>
        <taxon>Lathyrus</taxon>
    </lineage>
</organism>
<evidence type="ECO:0000313" key="3">
    <source>
        <dbReference type="Proteomes" id="UP001058974"/>
    </source>
</evidence>
<reference evidence="2 3" key="1">
    <citation type="journal article" date="2022" name="Nat. Genet.">
        <title>Improved pea reference genome and pan-genome highlight genomic features and evolutionary characteristics.</title>
        <authorList>
            <person name="Yang T."/>
            <person name="Liu R."/>
            <person name="Luo Y."/>
            <person name="Hu S."/>
            <person name="Wang D."/>
            <person name="Wang C."/>
            <person name="Pandey M.K."/>
            <person name="Ge S."/>
            <person name="Xu Q."/>
            <person name="Li N."/>
            <person name="Li G."/>
            <person name="Huang Y."/>
            <person name="Saxena R.K."/>
            <person name="Ji Y."/>
            <person name="Li M."/>
            <person name="Yan X."/>
            <person name="He Y."/>
            <person name="Liu Y."/>
            <person name="Wang X."/>
            <person name="Xiang C."/>
            <person name="Varshney R.K."/>
            <person name="Ding H."/>
            <person name="Gao S."/>
            <person name="Zong X."/>
        </authorList>
    </citation>
    <scope>NUCLEOTIDE SEQUENCE [LARGE SCALE GENOMIC DNA]</scope>
    <source>
        <strain evidence="2 3">cv. Zhongwan 6</strain>
    </source>
</reference>